<comment type="caution">
    <text evidence="8">The sequence shown here is derived from an EMBL/GenBank/DDBJ whole genome shotgun (WGS) entry which is preliminary data.</text>
</comment>
<dbReference type="InterPro" id="IPR002048">
    <property type="entry name" value="EF_hand_dom"/>
</dbReference>
<dbReference type="PANTHER" id="PTHR23055">
    <property type="entry name" value="CALCIUM BINDING PROTEINS"/>
    <property type="match status" value="1"/>
</dbReference>
<comment type="similarity">
    <text evidence="1">Belongs to the recoverin family.</text>
</comment>
<evidence type="ECO:0000313" key="8">
    <source>
        <dbReference type="EMBL" id="GMI41577.1"/>
    </source>
</evidence>
<dbReference type="EMBL" id="BRYA01000154">
    <property type="protein sequence ID" value="GMI41577.1"/>
    <property type="molecule type" value="Genomic_DNA"/>
</dbReference>
<dbReference type="SUPFAM" id="SSF47473">
    <property type="entry name" value="EF-hand"/>
    <property type="match status" value="1"/>
</dbReference>
<gene>
    <name evidence="8" type="ORF">TrCOL_g11876</name>
</gene>
<name>A0A9W7GEB8_9STRA</name>
<protein>
    <recommendedName>
        <fullName evidence="7">EF-hand domain-containing protein</fullName>
    </recommendedName>
</protein>
<dbReference type="PANTHER" id="PTHR23055:SF178">
    <property type="entry name" value="NEUROCALCIN HOMOLOG"/>
    <property type="match status" value="1"/>
</dbReference>
<dbReference type="InterPro" id="IPR011992">
    <property type="entry name" value="EF-hand-dom_pair"/>
</dbReference>
<dbReference type="GO" id="GO:0005509">
    <property type="term" value="F:calcium ion binding"/>
    <property type="evidence" value="ECO:0007669"/>
    <property type="project" value="InterPro"/>
</dbReference>
<dbReference type="Gene3D" id="1.10.238.10">
    <property type="entry name" value="EF-hand"/>
    <property type="match status" value="1"/>
</dbReference>
<feature type="region of interest" description="Disordered" evidence="6">
    <location>
        <begin position="1"/>
        <end position="23"/>
    </location>
</feature>
<dbReference type="PROSITE" id="PS50222">
    <property type="entry name" value="EF_HAND_2"/>
    <property type="match status" value="2"/>
</dbReference>
<dbReference type="PRINTS" id="PR00450">
    <property type="entry name" value="RECOVERIN"/>
</dbReference>
<evidence type="ECO:0000313" key="9">
    <source>
        <dbReference type="Proteomes" id="UP001165065"/>
    </source>
</evidence>
<dbReference type="Proteomes" id="UP001165065">
    <property type="component" value="Unassembled WGS sequence"/>
</dbReference>
<feature type="domain" description="EF-hand" evidence="7">
    <location>
        <begin position="174"/>
        <end position="209"/>
    </location>
</feature>
<dbReference type="OrthoDB" id="191686at2759"/>
<keyword evidence="4" id="KW-0677">Repeat</keyword>
<keyword evidence="2" id="KW-0519">Myristate</keyword>
<dbReference type="SMART" id="SM00054">
    <property type="entry name" value="EFh"/>
    <property type="match status" value="2"/>
</dbReference>
<evidence type="ECO:0000256" key="2">
    <source>
        <dbReference type="ARBA" id="ARBA00022707"/>
    </source>
</evidence>
<evidence type="ECO:0000256" key="5">
    <source>
        <dbReference type="ARBA" id="ARBA00023288"/>
    </source>
</evidence>
<evidence type="ECO:0000259" key="7">
    <source>
        <dbReference type="PROSITE" id="PS50222"/>
    </source>
</evidence>
<feature type="domain" description="EF-hand" evidence="7">
    <location>
        <begin position="86"/>
        <end position="121"/>
    </location>
</feature>
<feature type="compositionally biased region" description="Basic and acidic residues" evidence="6">
    <location>
        <begin position="8"/>
        <end position="21"/>
    </location>
</feature>
<dbReference type="InterPro" id="IPR028846">
    <property type="entry name" value="Recoverin"/>
</dbReference>
<evidence type="ECO:0000256" key="3">
    <source>
        <dbReference type="ARBA" id="ARBA00022723"/>
    </source>
</evidence>
<proteinExistence type="inferred from homology"/>
<organism evidence="8 9">
    <name type="scientific">Triparma columacea</name>
    <dbReference type="NCBI Taxonomy" id="722753"/>
    <lineage>
        <taxon>Eukaryota</taxon>
        <taxon>Sar</taxon>
        <taxon>Stramenopiles</taxon>
        <taxon>Ochrophyta</taxon>
        <taxon>Bolidophyceae</taxon>
        <taxon>Parmales</taxon>
        <taxon>Triparmaceae</taxon>
        <taxon>Triparma</taxon>
    </lineage>
</organism>
<evidence type="ECO:0000256" key="1">
    <source>
        <dbReference type="ARBA" id="ARBA00006049"/>
    </source>
</evidence>
<keyword evidence="5" id="KW-0449">Lipoprotein</keyword>
<evidence type="ECO:0000256" key="4">
    <source>
        <dbReference type="ARBA" id="ARBA00022737"/>
    </source>
</evidence>
<keyword evidence="3" id="KW-0479">Metal-binding</keyword>
<keyword evidence="9" id="KW-1185">Reference proteome</keyword>
<sequence>MGSGASSEKYELAPHTRERRGSSILGGAGANAMVLHNLADSTAFDKKELQAMQKKFVELAAVQGNPNTITEDEFRSCLASAGIIESDGVILHQLFTVMDKAKDGQVNFKDFITCASVMMKGTIKEKLNFTFEMYCGGGEEGNKGEVSSSQMKNILNHLNTTASWFGDPSLSPSEVDTVVNEVFSKHDENKSGSLSYIQYMHAVAENPILVQFVNGQGTVRNKGSIVLPVWWARVTLKTGGEWSGKGEEMVKGCEEFTKLVADTRKFGTCKSSVFKNNEEDKDCFALLQEWHAPIDEKLYEESEFWKIVEGIAGVEVKLEKWKTVDF</sequence>
<evidence type="ECO:0000256" key="6">
    <source>
        <dbReference type="SAM" id="MobiDB-lite"/>
    </source>
</evidence>
<reference evidence="9" key="1">
    <citation type="journal article" date="2023" name="Commun. Biol.">
        <title>Genome analysis of Parmales, the sister group of diatoms, reveals the evolutionary specialization of diatoms from phago-mixotrophs to photoautotrophs.</title>
        <authorList>
            <person name="Ban H."/>
            <person name="Sato S."/>
            <person name="Yoshikawa S."/>
            <person name="Yamada K."/>
            <person name="Nakamura Y."/>
            <person name="Ichinomiya M."/>
            <person name="Sato N."/>
            <person name="Blanc-Mathieu R."/>
            <person name="Endo H."/>
            <person name="Kuwata A."/>
            <person name="Ogata H."/>
        </authorList>
    </citation>
    <scope>NUCLEOTIDE SEQUENCE [LARGE SCALE GENOMIC DNA]</scope>
</reference>
<accession>A0A9W7GEB8</accession>
<dbReference type="AlphaFoldDB" id="A0A9W7GEB8"/>